<protein>
    <submittedName>
        <fullName evidence="2">Uncharacterized protein</fullName>
    </submittedName>
</protein>
<accession>A0AAV9XXA6</accession>
<feature type="transmembrane region" description="Helical" evidence="1">
    <location>
        <begin position="253"/>
        <end position="273"/>
    </location>
</feature>
<keyword evidence="3" id="KW-1185">Reference proteome</keyword>
<organism evidence="2 3">
    <name type="scientific">Cryptosporidium xiaoi</name>
    <dbReference type="NCBI Taxonomy" id="659607"/>
    <lineage>
        <taxon>Eukaryota</taxon>
        <taxon>Sar</taxon>
        <taxon>Alveolata</taxon>
        <taxon>Apicomplexa</taxon>
        <taxon>Conoidasida</taxon>
        <taxon>Coccidia</taxon>
        <taxon>Eucoccidiorida</taxon>
        <taxon>Eimeriorina</taxon>
        <taxon>Cryptosporidiidae</taxon>
        <taxon>Cryptosporidium</taxon>
    </lineage>
</organism>
<reference evidence="2 3" key="1">
    <citation type="submission" date="2023-10" db="EMBL/GenBank/DDBJ databases">
        <title>Comparative genomics analysis reveals potential genetic determinants of host preference in Cryptosporidium xiaoi.</title>
        <authorList>
            <person name="Xiao L."/>
            <person name="Li J."/>
        </authorList>
    </citation>
    <scope>NUCLEOTIDE SEQUENCE [LARGE SCALE GENOMIC DNA]</scope>
    <source>
        <strain evidence="2 3">52996</strain>
    </source>
</reference>
<sequence>MVELELDTTQNNYILEFKVNCLTNGHLKTISLLMMIVISIIDICNENPNFSYFSKTLLKYIGSWMSFSVFFFFYILGRNFYFSSPFRFRHILFSSISKYLPLFMCVLFGVLPISTYFLPELPKWTSKSVYVDDNIGFKRFYGLYIDYMRNSISSNFLRSKLINTVMFWISIPLIKIILFPITVSILCSSQKIKNMKGIDQEKIYSASENVMDESLLLDKDELRTHRIVRKESHIRELYAELEDTHSFSKRFRFFTILLTNLLFVFFHLFIVAINNGRAIHVTYPLKLCWVYILCIQLFGIADLLTSLVHNYNACITFHIFIGVFVYIIPCLFTYDKSHVISKFYSYSCFFLFGVWDSSLEFITGKGSIRHFRFSTLVKILITSIVIYSIATGSKLLWLYDVYYNSEMTPRLENIGSLGIAMAIYYLSSKKTILIKRKYKWIGELRSKFTIDPAVFFFLNFIPSKKTLWEVLKKDSFKVLAFTPIVATVIIYIQTEKFLFGAFESFFSVLFVSPTICILFLNIPRIYSHISSLLR</sequence>
<feature type="transmembrane region" description="Helical" evidence="1">
    <location>
        <begin position="315"/>
        <end position="334"/>
    </location>
</feature>
<keyword evidence="1" id="KW-0472">Membrane</keyword>
<evidence type="ECO:0000313" key="2">
    <source>
        <dbReference type="EMBL" id="KAK6589139.1"/>
    </source>
</evidence>
<dbReference type="Proteomes" id="UP001311799">
    <property type="component" value="Unassembled WGS sequence"/>
</dbReference>
<feature type="transmembrane region" description="Helical" evidence="1">
    <location>
        <begin position="98"/>
        <end position="118"/>
    </location>
</feature>
<feature type="transmembrane region" description="Helical" evidence="1">
    <location>
        <begin position="505"/>
        <end position="526"/>
    </location>
</feature>
<evidence type="ECO:0000256" key="1">
    <source>
        <dbReference type="SAM" id="Phobius"/>
    </source>
</evidence>
<keyword evidence="1" id="KW-1133">Transmembrane helix</keyword>
<comment type="caution">
    <text evidence="2">The sequence shown here is derived from an EMBL/GenBank/DDBJ whole genome shotgun (WGS) entry which is preliminary data.</text>
</comment>
<dbReference type="AlphaFoldDB" id="A0AAV9XXA6"/>
<name>A0AAV9XXA6_9CRYT</name>
<feature type="transmembrane region" description="Helical" evidence="1">
    <location>
        <begin position="57"/>
        <end position="77"/>
    </location>
</feature>
<feature type="transmembrane region" description="Helical" evidence="1">
    <location>
        <begin position="340"/>
        <end position="359"/>
    </location>
</feature>
<feature type="transmembrane region" description="Helical" evidence="1">
    <location>
        <begin position="371"/>
        <end position="390"/>
    </location>
</feature>
<dbReference type="EMBL" id="JAWDEY010000014">
    <property type="protein sequence ID" value="KAK6589139.1"/>
    <property type="molecule type" value="Genomic_DNA"/>
</dbReference>
<feature type="transmembrane region" description="Helical" evidence="1">
    <location>
        <begin position="165"/>
        <end position="187"/>
    </location>
</feature>
<feature type="transmembrane region" description="Helical" evidence="1">
    <location>
        <begin position="475"/>
        <end position="493"/>
    </location>
</feature>
<gene>
    <name evidence="2" type="ORF">RS030_223463</name>
</gene>
<keyword evidence="1" id="KW-0812">Transmembrane</keyword>
<proteinExistence type="predicted"/>
<evidence type="ECO:0000313" key="3">
    <source>
        <dbReference type="Proteomes" id="UP001311799"/>
    </source>
</evidence>
<feature type="transmembrane region" description="Helical" evidence="1">
    <location>
        <begin position="289"/>
        <end position="308"/>
    </location>
</feature>
<feature type="transmembrane region" description="Helical" evidence="1">
    <location>
        <begin position="410"/>
        <end position="427"/>
    </location>
</feature>